<accession>A0A061DVJ8</accession>
<keyword evidence="2" id="KW-1185">Reference proteome</keyword>
<dbReference type="AlphaFoldDB" id="A0A061DVJ8"/>
<sequence>MNLRKDERGSLDWFAWIRQEKWEFGFWTKSRVRAPLVRARSGARWGTVGCWWNPHRWPWRRMSGCRRGIGAWKRVSIGEASLKVGS</sequence>
<dbReference type="EMBL" id="CM001879">
    <property type="protein sequence ID" value="EOX96437.1"/>
    <property type="molecule type" value="Genomic_DNA"/>
</dbReference>
<dbReference type="Gramene" id="EOX96437">
    <property type="protein sequence ID" value="EOX96437"/>
    <property type="gene ID" value="TCM_005688"/>
</dbReference>
<dbReference type="Proteomes" id="UP000026915">
    <property type="component" value="Chromosome 1"/>
</dbReference>
<proteinExistence type="predicted"/>
<dbReference type="HOGENOM" id="CLU_2502440_0_0_1"/>
<evidence type="ECO:0000313" key="2">
    <source>
        <dbReference type="Proteomes" id="UP000026915"/>
    </source>
</evidence>
<evidence type="ECO:0000313" key="1">
    <source>
        <dbReference type="EMBL" id="EOX96437.1"/>
    </source>
</evidence>
<gene>
    <name evidence="1" type="ORF">TCM_005688</name>
</gene>
<organism evidence="1 2">
    <name type="scientific">Theobroma cacao</name>
    <name type="common">Cacao</name>
    <name type="synonym">Cocoa</name>
    <dbReference type="NCBI Taxonomy" id="3641"/>
    <lineage>
        <taxon>Eukaryota</taxon>
        <taxon>Viridiplantae</taxon>
        <taxon>Streptophyta</taxon>
        <taxon>Embryophyta</taxon>
        <taxon>Tracheophyta</taxon>
        <taxon>Spermatophyta</taxon>
        <taxon>Magnoliopsida</taxon>
        <taxon>eudicotyledons</taxon>
        <taxon>Gunneridae</taxon>
        <taxon>Pentapetalae</taxon>
        <taxon>rosids</taxon>
        <taxon>malvids</taxon>
        <taxon>Malvales</taxon>
        <taxon>Malvaceae</taxon>
        <taxon>Byttnerioideae</taxon>
        <taxon>Theobroma</taxon>
    </lineage>
</organism>
<dbReference type="InParanoid" id="A0A061DVJ8"/>
<reference evidence="1 2" key="1">
    <citation type="journal article" date="2013" name="Genome Biol.">
        <title>The genome sequence of the most widely cultivated cacao type and its use to identify candidate genes regulating pod color.</title>
        <authorList>
            <person name="Motamayor J.C."/>
            <person name="Mockaitis K."/>
            <person name="Schmutz J."/>
            <person name="Haiminen N."/>
            <person name="Iii D.L."/>
            <person name="Cornejo O."/>
            <person name="Findley S.D."/>
            <person name="Zheng P."/>
            <person name="Utro F."/>
            <person name="Royaert S."/>
            <person name="Saski C."/>
            <person name="Jenkins J."/>
            <person name="Podicheti R."/>
            <person name="Zhao M."/>
            <person name="Scheffler B.E."/>
            <person name="Stack J.C."/>
            <person name="Feltus F.A."/>
            <person name="Mustiga G.M."/>
            <person name="Amores F."/>
            <person name="Phillips W."/>
            <person name="Marelli J.P."/>
            <person name="May G.D."/>
            <person name="Shapiro H."/>
            <person name="Ma J."/>
            <person name="Bustamante C.D."/>
            <person name="Schnell R.J."/>
            <person name="Main D."/>
            <person name="Gilbert D."/>
            <person name="Parida L."/>
            <person name="Kuhn D.N."/>
        </authorList>
    </citation>
    <scope>NUCLEOTIDE SEQUENCE [LARGE SCALE GENOMIC DNA]</scope>
    <source>
        <strain evidence="2">cv. Matina 1-6</strain>
    </source>
</reference>
<protein>
    <submittedName>
        <fullName evidence="1">Uncharacterized protein</fullName>
    </submittedName>
</protein>
<name>A0A061DVJ8_THECC</name>